<feature type="domain" description="Abortive phage infection protein C-terminal" evidence="1">
    <location>
        <begin position="258"/>
        <end position="475"/>
    </location>
</feature>
<dbReference type="Proteomes" id="UP001596052">
    <property type="component" value="Unassembled WGS sequence"/>
</dbReference>
<keyword evidence="3" id="KW-1185">Reference proteome</keyword>
<proteinExistence type="predicted"/>
<gene>
    <name evidence="2" type="ORF">ACFQDI_15860</name>
</gene>
<sequence length="569" mass="64519">MDQITKHLMTEFASQNSLTKLPEDKQFEHFAAYIATNDHLSDSLDTTDVVVGSGGDCAIDAITFIVNGVIVTDPAEISDLAATNKYVDASIIIVQAERSSGFDTAKIGNISFGITDFLSESPQLPQNDEIRESKIIADALFKQAGLFTRGNPICFVYYVTTGKWQNDANLTARRDAAKADIESLGLFREVRFECLGADQIQALYRKTKNAVSRQIVFERKLTIPAIAGVDQAYMGVLAAGEYLKLITQDNGEIASSLFHDNVRHWMEWNAVNSDIRQTLLDAAQQHLFPILNNGITIVAQRINPVGDRFVIEDYQIVNGCQTSHVLFACKERLASNMFIPVKILATTDEGIRNSVIRATNRQTEISDDQFFALEEFPKKLETYFPTFDAQYRLYYERRPRQYASENVEKVRIINMPTLVRAYASVYREFPHKTTKNYKGLLKEVGNEIFGKDHFLSAYYAAAFAHYRLDYLFRNNYLPAKLRPARYHILLAARLMLFPDPPAKPNSHEMDRNANKLVESLRDEEGSKKLFAEAATVVESLAQGNLNRDHIRTEPFTESLLRHYGRKFRT</sequence>
<organism evidence="2 3">
    <name type="scientific">Prosthecobacter fluviatilis</name>
    <dbReference type="NCBI Taxonomy" id="445931"/>
    <lineage>
        <taxon>Bacteria</taxon>
        <taxon>Pseudomonadati</taxon>
        <taxon>Verrucomicrobiota</taxon>
        <taxon>Verrucomicrobiia</taxon>
        <taxon>Verrucomicrobiales</taxon>
        <taxon>Verrucomicrobiaceae</taxon>
        <taxon>Prosthecobacter</taxon>
    </lineage>
</organism>
<dbReference type="RefSeq" id="WP_377168480.1">
    <property type="nucleotide sequence ID" value="NZ_JBHSMQ010000005.1"/>
</dbReference>
<accession>A0ABW0KUC7</accession>
<name>A0ABW0KUC7_9BACT</name>
<evidence type="ECO:0000259" key="1">
    <source>
        <dbReference type="Pfam" id="PF10592"/>
    </source>
</evidence>
<dbReference type="InterPro" id="IPR018891">
    <property type="entry name" value="AIPR_C"/>
</dbReference>
<evidence type="ECO:0000313" key="3">
    <source>
        <dbReference type="Proteomes" id="UP001596052"/>
    </source>
</evidence>
<protein>
    <submittedName>
        <fullName evidence="2">AIPR family protein</fullName>
    </submittedName>
</protein>
<dbReference type="Pfam" id="PF10592">
    <property type="entry name" value="AIPR"/>
    <property type="match status" value="1"/>
</dbReference>
<reference evidence="3" key="1">
    <citation type="journal article" date="2019" name="Int. J. Syst. Evol. Microbiol.">
        <title>The Global Catalogue of Microorganisms (GCM) 10K type strain sequencing project: providing services to taxonomists for standard genome sequencing and annotation.</title>
        <authorList>
            <consortium name="The Broad Institute Genomics Platform"/>
            <consortium name="The Broad Institute Genome Sequencing Center for Infectious Disease"/>
            <person name="Wu L."/>
            <person name="Ma J."/>
        </authorList>
    </citation>
    <scope>NUCLEOTIDE SEQUENCE [LARGE SCALE GENOMIC DNA]</scope>
    <source>
        <strain evidence="3">CGMCC 4.1469</strain>
    </source>
</reference>
<comment type="caution">
    <text evidence="2">The sequence shown here is derived from an EMBL/GenBank/DDBJ whole genome shotgun (WGS) entry which is preliminary data.</text>
</comment>
<evidence type="ECO:0000313" key="2">
    <source>
        <dbReference type="EMBL" id="MFC5456338.1"/>
    </source>
</evidence>
<dbReference type="EMBL" id="JBHSMQ010000005">
    <property type="protein sequence ID" value="MFC5456338.1"/>
    <property type="molecule type" value="Genomic_DNA"/>
</dbReference>